<reference evidence="1 2" key="1">
    <citation type="submission" date="2017-06" db="EMBL/GenBank/DDBJ databases">
        <authorList>
            <consortium name="Pathogen Informatics"/>
        </authorList>
    </citation>
    <scope>NUCLEOTIDE SEQUENCE [LARGE SCALE GENOMIC DNA]</scope>
    <source>
        <strain evidence="1 2">NCTC12149</strain>
    </source>
</reference>
<dbReference type="KEGG" id="smiz:4412673_02883"/>
<evidence type="ECO:0000313" key="1">
    <source>
        <dbReference type="EMBL" id="SNV53440.1"/>
    </source>
</evidence>
<dbReference type="AlphaFoldDB" id="A0AAJ5C118"/>
<gene>
    <name evidence="1" type="ORF">SAMEA4412673_02883</name>
</gene>
<accession>A0AAJ5C118</accession>
<protein>
    <submittedName>
        <fullName evidence="1">Uncharacterized protein</fullName>
    </submittedName>
</protein>
<proteinExistence type="predicted"/>
<dbReference type="Proteomes" id="UP000215355">
    <property type="component" value="Chromosome 1"/>
</dbReference>
<sequence length="74" mass="8872">MDDKYFAHAVRYPLTVDRFSFFKKMLPMRFWVVDLYRRDFENRGISLIKIDVNLGLYRAGVCDTPLQYWGLSSE</sequence>
<organism evidence="1 2">
    <name type="scientific">Sphingobacterium mizutaii</name>
    <dbReference type="NCBI Taxonomy" id="1010"/>
    <lineage>
        <taxon>Bacteria</taxon>
        <taxon>Pseudomonadati</taxon>
        <taxon>Bacteroidota</taxon>
        <taxon>Sphingobacteriia</taxon>
        <taxon>Sphingobacteriales</taxon>
        <taxon>Sphingobacteriaceae</taxon>
        <taxon>Sphingobacterium</taxon>
    </lineage>
</organism>
<evidence type="ECO:0000313" key="2">
    <source>
        <dbReference type="Proteomes" id="UP000215355"/>
    </source>
</evidence>
<dbReference type="EMBL" id="LT906468">
    <property type="protein sequence ID" value="SNV53440.1"/>
    <property type="molecule type" value="Genomic_DNA"/>
</dbReference>
<name>A0AAJ5C118_9SPHI</name>